<evidence type="ECO:0000313" key="1">
    <source>
        <dbReference type="EMBL" id="ARE60492.1"/>
    </source>
</evidence>
<dbReference type="KEGG" id="bcae:A4V03_20475"/>
<sequence>MKKKTLFGIVLVLSIIAIYNICKSQDCKKISNLMLSDLESLADSSEGCISKTDKNNGDCTTDGSVYFCENSYWIHDCVKGEYPN</sequence>
<reference evidence="2" key="1">
    <citation type="submission" date="2016-04" db="EMBL/GenBank/DDBJ databases">
        <title>Complete Genome Sequences of Twelve Strains of a Stable Defined Moderately Diverse Mouse Microbiota 2 (sDMDMm2).</title>
        <authorList>
            <person name="Uchimura Y."/>
            <person name="Wyss M."/>
            <person name="Brugiroux S."/>
            <person name="Limenitakis J.P."/>
            <person name="Stecher B."/>
            <person name="McCoy K.D."/>
            <person name="Macpherson A.J."/>
        </authorList>
    </citation>
    <scope>NUCLEOTIDE SEQUENCE [LARGE SCALE GENOMIC DNA]</scope>
    <source>
        <strain evidence="2">I48</strain>
    </source>
</reference>
<evidence type="ECO:0000313" key="2">
    <source>
        <dbReference type="Proteomes" id="UP000092631"/>
    </source>
</evidence>
<keyword evidence="2" id="KW-1185">Reference proteome</keyword>
<dbReference type="AlphaFoldDB" id="A0A1V0QD83"/>
<dbReference type="GeneID" id="82187349"/>
<accession>A0A1V0QD83</accession>
<organism evidence="1 2">
    <name type="scientific">Bacteroides caecimuris</name>
    <dbReference type="NCBI Taxonomy" id="1796613"/>
    <lineage>
        <taxon>Bacteria</taxon>
        <taxon>Pseudomonadati</taxon>
        <taxon>Bacteroidota</taxon>
        <taxon>Bacteroidia</taxon>
        <taxon>Bacteroidales</taxon>
        <taxon>Bacteroidaceae</taxon>
        <taxon>Bacteroides</taxon>
    </lineage>
</organism>
<dbReference type="EMBL" id="CP015401">
    <property type="protein sequence ID" value="ARE60492.1"/>
    <property type="molecule type" value="Genomic_DNA"/>
</dbReference>
<dbReference type="RefSeq" id="WP_071807658.1">
    <property type="nucleotide sequence ID" value="NZ_CP015401.2"/>
</dbReference>
<dbReference type="Proteomes" id="UP000092631">
    <property type="component" value="Chromosome"/>
</dbReference>
<name>A0A1V0QD83_9BACE</name>
<gene>
    <name evidence="1" type="ORF">A4V03_20475</name>
</gene>
<protein>
    <submittedName>
        <fullName evidence="1">Uncharacterized protein</fullName>
    </submittedName>
</protein>
<proteinExistence type="predicted"/>